<keyword evidence="3" id="KW-1185">Reference proteome</keyword>
<gene>
    <name evidence="2" type="ORF">SAMN02745194_04287</name>
</gene>
<protein>
    <submittedName>
        <fullName evidence="2">Uncharacterized protein</fullName>
    </submittedName>
</protein>
<accession>A0A1M6Q2D3</accession>
<organism evidence="2 3">
    <name type="scientific">Muricoccus roseus</name>
    <dbReference type="NCBI Taxonomy" id="198092"/>
    <lineage>
        <taxon>Bacteria</taxon>
        <taxon>Pseudomonadati</taxon>
        <taxon>Pseudomonadota</taxon>
        <taxon>Alphaproteobacteria</taxon>
        <taxon>Acetobacterales</taxon>
        <taxon>Roseomonadaceae</taxon>
        <taxon>Muricoccus</taxon>
    </lineage>
</organism>
<evidence type="ECO:0000313" key="2">
    <source>
        <dbReference type="EMBL" id="SHK14354.1"/>
    </source>
</evidence>
<dbReference type="RefSeq" id="WP_073138580.1">
    <property type="nucleotide sequence ID" value="NZ_FQZF01000033.1"/>
</dbReference>
<sequence length="63" mass="6881">MLVGRIAKALIGAAIRRQQNRALGSIGLGGWKLHLFRAVQAAMRQGRRGPGQPMPRPPRRDIG</sequence>
<name>A0A1M6Q2D3_9PROT</name>
<dbReference type="OrthoDB" id="9900790at2"/>
<reference evidence="2 3" key="1">
    <citation type="submission" date="2016-11" db="EMBL/GenBank/DDBJ databases">
        <authorList>
            <person name="Jaros S."/>
            <person name="Januszkiewicz K."/>
            <person name="Wedrychowicz H."/>
        </authorList>
    </citation>
    <scope>NUCLEOTIDE SEQUENCE [LARGE SCALE GENOMIC DNA]</scope>
    <source>
        <strain evidence="2 3">DSM 14916</strain>
    </source>
</reference>
<dbReference type="Proteomes" id="UP000184387">
    <property type="component" value="Unassembled WGS sequence"/>
</dbReference>
<dbReference type="STRING" id="198092.SAMN02745194_04287"/>
<dbReference type="EMBL" id="FQZF01000033">
    <property type="protein sequence ID" value="SHK14354.1"/>
    <property type="molecule type" value="Genomic_DNA"/>
</dbReference>
<evidence type="ECO:0000313" key="3">
    <source>
        <dbReference type="Proteomes" id="UP000184387"/>
    </source>
</evidence>
<feature type="region of interest" description="Disordered" evidence="1">
    <location>
        <begin position="42"/>
        <end position="63"/>
    </location>
</feature>
<dbReference type="AlphaFoldDB" id="A0A1M6Q2D3"/>
<proteinExistence type="predicted"/>
<evidence type="ECO:0000256" key="1">
    <source>
        <dbReference type="SAM" id="MobiDB-lite"/>
    </source>
</evidence>